<feature type="region of interest" description="Disordered" evidence="1">
    <location>
        <begin position="97"/>
        <end position="163"/>
    </location>
</feature>
<dbReference type="EMBL" id="CALNXK010000449">
    <property type="protein sequence ID" value="CAH3185868.1"/>
    <property type="molecule type" value="Genomic_DNA"/>
</dbReference>
<reference evidence="2 3" key="1">
    <citation type="submission" date="2022-05" db="EMBL/GenBank/DDBJ databases">
        <authorList>
            <consortium name="Genoscope - CEA"/>
            <person name="William W."/>
        </authorList>
    </citation>
    <scope>NUCLEOTIDE SEQUENCE [LARGE SCALE GENOMIC DNA]</scope>
</reference>
<evidence type="ECO:0000256" key="1">
    <source>
        <dbReference type="SAM" id="MobiDB-lite"/>
    </source>
</evidence>
<accession>A0ABN8S801</accession>
<gene>
    <name evidence="2" type="ORF">PLOB_00033471</name>
</gene>
<comment type="caution">
    <text evidence="2">The sequence shown here is derived from an EMBL/GenBank/DDBJ whole genome shotgun (WGS) entry which is preliminary data.</text>
</comment>
<evidence type="ECO:0000313" key="3">
    <source>
        <dbReference type="Proteomes" id="UP001159405"/>
    </source>
</evidence>
<proteinExistence type="predicted"/>
<evidence type="ECO:0008006" key="4">
    <source>
        <dbReference type="Google" id="ProtNLM"/>
    </source>
</evidence>
<keyword evidence="3" id="KW-1185">Reference proteome</keyword>
<dbReference type="Proteomes" id="UP001159405">
    <property type="component" value="Unassembled WGS sequence"/>
</dbReference>
<evidence type="ECO:0000313" key="2">
    <source>
        <dbReference type="EMBL" id="CAH3185868.1"/>
    </source>
</evidence>
<protein>
    <recommendedName>
        <fullName evidence="4">AMIN domain-containing protein</fullName>
    </recommendedName>
</protein>
<organism evidence="2 3">
    <name type="scientific">Porites lobata</name>
    <dbReference type="NCBI Taxonomy" id="104759"/>
    <lineage>
        <taxon>Eukaryota</taxon>
        <taxon>Metazoa</taxon>
        <taxon>Cnidaria</taxon>
        <taxon>Anthozoa</taxon>
        <taxon>Hexacorallia</taxon>
        <taxon>Scleractinia</taxon>
        <taxon>Fungiina</taxon>
        <taxon>Poritidae</taxon>
        <taxon>Porites</taxon>
    </lineage>
</organism>
<sequence>MAFFCSLSNPMPAGALVSEKYINPDITKVSVTVNGSPIKIYNNGIDAKNLWLEISLYFQPKEVPSKMDLIRFYADKKLRLFIDLRSMADTKMHGSGVRLVNTTDSPVLSKESKTRPAKNPGRVPAGKKLPERNRLAREAKKNQRPPETPADEKKEPENPSGGYAVEMRLPMGQSPSEWVVWLPDVVSIWVTGKKPGEAIKEKAVYSKPATSCVRPVGVREKWIPSSTVFRYLYQPGELEGGRKRATDPIWSLKVYHIEKPITKPK</sequence>
<name>A0ABN8S801_9CNID</name>
<feature type="compositionally biased region" description="Basic and acidic residues" evidence="1">
    <location>
        <begin position="128"/>
        <end position="141"/>
    </location>
</feature>